<dbReference type="Proteomes" id="UP000199073">
    <property type="component" value="Unassembled WGS sequence"/>
</dbReference>
<accession>A0A1H0TM15</accession>
<protein>
    <submittedName>
        <fullName evidence="1">Uncharacterized protein</fullName>
    </submittedName>
</protein>
<reference evidence="1 2" key="1">
    <citation type="submission" date="2016-10" db="EMBL/GenBank/DDBJ databases">
        <authorList>
            <person name="de Groot N.N."/>
        </authorList>
    </citation>
    <scope>NUCLEOTIDE SEQUENCE [LARGE SCALE GENOMIC DNA]</scope>
    <source>
        <strain evidence="1 2">DSM 12130</strain>
    </source>
</reference>
<evidence type="ECO:0000313" key="2">
    <source>
        <dbReference type="Proteomes" id="UP000199073"/>
    </source>
</evidence>
<evidence type="ECO:0000313" key="1">
    <source>
        <dbReference type="EMBL" id="SDP54835.1"/>
    </source>
</evidence>
<gene>
    <name evidence="1" type="ORF">SAMN05660330_03142</name>
</gene>
<dbReference type="OrthoDB" id="5430026at2"/>
<organism evidence="1 2">
    <name type="scientific">Desulforhopalus singaporensis</name>
    <dbReference type="NCBI Taxonomy" id="91360"/>
    <lineage>
        <taxon>Bacteria</taxon>
        <taxon>Pseudomonadati</taxon>
        <taxon>Thermodesulfobacteriota</taxon>
        <taxon>Desulfobulbia</taxon>
        <taxon>Desulfobulbales</taxon>
        <taxon>Desulfocapsaceae</taxon>
        <taxon>Desulforhopalus</taxon>
    </lineage>
</organism>
<sequence length="361" mass="40391">MNLLEPVYFPVTDISSIRQYPVFLLFPKIHLLQPVEHETPAMAEENSDSFIKSGFCQVDTPCPLGENRNRFLHLVNDIRLRTDDYAAQLSSLTLASMATVTDDHEKSEHSIIQQLFTPKNLQKDQLDRQHEAKLWQARLVLAIADILDRESEEIARNLAVLDDSTANLIKELHGDDSFEPDNPFDELRQIESGLGAARTGNISARFNAWHTLLKQTQLKTEQVFVTMGQDAADIIIEKYQAKSSVAPLAAPGPRIPALIGMKGDEAVATVSSFHHQNLSIVDSFNHTLAKWCSADVADEADFAGSFIQVAKQWEGIVEKHFPERKWGRKDVTTYLFPGHNLETIFKEGETASGNMAVVVID</sequence>
<dbReference type="RefSeq" id="WP_092224512.1">
    <property type="nucleotide sequence ID" value="NZ_FNJI01000025.1"/>
</dbReference>
<keyword evidence="2" id="KW-1185">Reference proteome</keyword>
<dbReference type="EMBL" id="FNJI01000025">
    <property type="protein sequence ID" value="SDP54835.1"/>
    <property type="molecule type" value="Genomic_DNA"/>
</dbReference>
<dbReference type="AlphaFoldDB" id="A0A1H0TM15"/>
<proteinExistence type="predicted"/>
<name>A0A1H0TM15_9BACT</name>